<keyword evidence="6" id="KW-1185">Reference proteome</keyword>
<dbReference type="PANTHER" id="PTHR24252:SF17">
    <property type="entry name" value="SUPPRESSOR OF TUMORIGENICITY 14 PROTEIN HOMOLOG-RELATED"/>
    <property type="match status" value="1"/>
</dbReference>
<evidence type="ECO:0000256" key="2">
    <source>
        <dbReference type="ARBA" id="ARBA00022801"/>
    </source>
</evidence>
<organism evidence="5 6">
    <name type="scientific">Aromia moschata</name>
    <dbReference type="NCBI Taxonomy" id="1265417"/>
    <lineage>
        <taxon>Eukaryota</taxon>
        <taxon>Metazoa</taxon>
        <taxon>Ecdysozoa</taxon>
        <taxon>Arthropoda</taxon>
        <taxon>Hexapoda</taxon>
        <taxon>Insecta</taxon>
        <taxon>Pterygota</taxon>
        <taxon>Neoptera</taxon>
        <taxon>Endopterygota</taxon>
        <taxon>Coleoptera</taxon>
        <taxon>Polyphaga</taxon>
        <taxon>Cucujiformia</taxon>
        <taxon>Chrysomeloidea</taxon>
        <taxon>Cerambycidae</taxon>
        <taxon>Cerambycinae</taxon>
        <taxon>Callichromatini</taxon>
        <taxon>Aromia</taxon>
    </lineage>
</organism>
<dbReference type="CDD" id="cd00190">
    <property type="entry name" value="Tryp_SPc"/>
    <property type="match status" value="1"/>
</dbReference>
<dbReference type="Gene3D" id="2.40.10.10">
    <property type="entry name" value="Trypsin-like serine proteases"/>
    <property type="match status" value="1"/>
</dbReference>
<dbReference type="Proteomes" id="UP001162162">
    <property type="component" value="Unassembled WGS sequence"/>
</dbReference>
<dbReference type="InterPro" id="IPR001314">
    <property type="entry name" value="Peptidase_S1A"/>
</dbReference>
<accession>A0AAV8Y982</accession>
<dbReference type="InterPro" id="IPR043504">
    <property type="entry name" value="Peptidase_S1_PA_chymotrypsin"/>
</dbReference>
<dbReference type="PRINTS" id="PR00722">
    <property type="entry name" value="CHYMOTRYPSIN"/>
</dbReference>
<gene>
    <name evidence="5" type="ORF">NQ318_015914</name>
</gene>
<evidence type="ECO:0000313" key="5">
    <source>
        <dbReference type="EMBL" id="KAJ8946976.1"/>
    </source>
</evidence>
<keyword evidence="1" id="KW-0645">Protease</keyword>
<dbReference type="FunFam" id="2.40.10.10:FF:000068">
    <property type="entry name" value="transmembrane protease serine 2"/>
    <property type="match status" value="1"/>
</dbReference>
<dbReference type="PROSITE" id="PS00134">
    <property type="entry name" value="TRYPSIN_HIS"/>
    <property type="match status" value="1"/>
</dbReference>
<dbReference type="PROSITE" id="PS50240">
    <property type="entry name" value="TRYPSIN_DOM"/>
    <property type="match status" value="1"/>
</dbReference>
<comment type="caution">
    <text evidence="5">The sequence shown here is derived from an EMBL/GenBank/DDBJ whole genome shotgun (WGS) entry which is preliminary data.</text>
</comment>
<dbReference type="Pfam" id="PF00089">
    <property type="entry name" value="Trypsin"/>
    <property type="match status" value="1"/>
</dbReference>
<keyword evidence="2" id="KW-0378">Hydrolase</keyword>
<reference evidence="5" key="1">
    <citation type="journal article" date="2023" name="Insect Mol. Biol.">
        <title>Genome sequencing provides insights into the evolution of gene families encoding plant cell wall-degrading enzymes in longhorned beetles.</title>
        <authorList>
            <person name="Shin N.R."/>
            <person name="Okamura Y."/>
            <person name="Kirsch R."/>
            <person name="Pauchet Y."/>
        </authorList>
    </citation>
    <scope>NUCLEOTIDE SEQUENCE</scope>
    <source>
        <strain evidence="5">AMC_N1</strain>
    </source>
</reference>
<evidence type="ECO:0000256" key="1">
    <source>
        <dbReference type="ARBA" id="ARBA00022670"/>
    </source>
</evidence>
<sequence length="205" mass="22487">MVLKTEALNNFADVACGSHKFAKRLGKIVGGENAHKGEFPWLVSITRRGGHFCGGTVINNRFIMTAAHCLCTGIGPEILQPNSLKVTMSQHDLTQKNADAYQMSIKDVRVHPGYTCNKPKDDIAILELDNELKWSETVLPACLPVAASHGQYSKFDNVLATVAGWGWTSEDKSKDLGSNHRGRSSEFKKPNCVLVMNKEESMLVG</sequence>
<dbReference type="GO" id="GO:0004252">
    <property type="term" value="F:serine-type endopeptidase activity"/>
    <property type="evidence" value="ECO:0007669"/>
    <property type="project" value="InterPro"/>
</dbReference>
<dbReference type="PANTHER" id="PTHR24252">
    <property type="entry name" value="ACROSIN-RELATED"/>
    <property type="match status" value="1"/>
</dbReference>
<evidence type="ECO:0000313" key="6">
    <source>
        <dbReference type="Proteomes" id="UP001162162"/>
    </source>
</evidence>
<dbReference type="SMART" id="SM00020">
    <property type="entry name" value="Tryp_SPc"/>
    <property type="match status" value="1"/>
</dbReference>
<dbReference type="InterPro" id="IPR001254">
    <property type="entry name" value="Trypsin_dom"/>
</dbReference>
<dbReference type="InterPro" id="IPR009003">
    <property type="entry name" value="Peptidase_S1_PA"/>
</dbReference>
<evidence type="ECO:0000256" key="3">
    <source>
        <dbReference type="ARBA" id="ARBA00023157"/>
    </source>
</evidence>
<dbReference type="AlphaFoldDB" id="A0AAV8Y982"/>
<protein>
    <recommendedName>
        <fullName evidence="4">Peptidase S1 domain-containing protein</fullName>
    </recommendedName>
</protein>
<feature type="domain" description="Peptidase S1" evidence="4">
    <location>
        <begin position="28"/>
        <end position="205"/>
    </location>
</feature>
<proteinExistence type="predicted"/>
<dbReference type="SUPFAM" id="SSF50494">
    <property type="entry name" value="Trypsin-like serine proteases"/>
    <property type="match status" value="1"/>
</dbReference>
<keyword evidence="3" id="KW-1015">Disulfide bond</keyword>
<name>A0AAV8Y982_9CUCU</name>
<evidence type="ECO:0000259" key="4">
    <source>
        <dbReference type="PROSITE" id="PS50240"/>
    </source>
</evidence>
<dbReference type="InterPro" id="IPR018114">
    <property type="entry name" value="TRYPSIN_HIS"/>
</dbReference>
<dbReference type="GO" id="GO:0006508">
    <property type="term" value="P:proteolysis"/>
    <property type="evidence" value="ECO:0007669"/>
    <property type="project" value="UniProtKB-KW"/>
</dbReference>
<dbReference type="EMBL" id="JAPWTK010000172">
    <property type="protein sequence ID" value="KAJ8946976.1"/>
    <property type="molecule type" value="Genomic_DNA"/>
</dbReference>